<proteinExistence type="predicted"/>
<dbReference type="Proteomes" id="UP000269396">
    <property type="component" value="Unassembled WGS sequence"/>
</dbReference>
<name>A0A183NL74_9TREM</name>
<sequence length="48" mass="5760">MNKCKNIAYKNTPKRSLRSELTKRPKCNISFSYGCNFLYTRCFSYRLN</sequence>
<organism evidence="1 2">
    <name type="scientific">Schistosoma mattheei</name>
    <dbReference type="NCBI Taxonomy" id="31246"/>
    <lineage>
        <taxon>Eukaryota</taxon>
        <taxon>Metazoa</taxon>
        <taxon>Spiralia</taxon>
        <taxon>Lophotrochozoa</taxon>
        <taxon>Platyhelminthes</taxon>
        <taxon>Trematoda</taxon>
        <taxon>Digenea</taxon>
        <taxon>Strigeidida</taxon>
        <taxon>Schistosomatoidea</taxon>
        <taxon>Schistosomatidae</taxon>
        <taxon>Schistosoma</taxon>
    </lineage>
</organism>
<dbReference type="AlphaFoldDB" id="A0A183NL74"/>
<gene>
    <name evidence="1" type="ORF">SMTD_LOCUS2860</name>
</gene>
<evidence type="ECO:0000313" key="2">
    <source>
        <dbReference type="Proteomes" id="UP000269396"/>
    </source>
</evidence>
<reference evidence="1 2" key="1">
    <citation type="submission" date="2018-11" db="EMBL/GenBank/DDBJ databases">
        <authorList>
            <consortium name="Pathogen Informatics"/>
        </authorList>
    </citation>
    <scope>NUCLEOTIDE SEQUENCE [LARGE SCALE GENOMIC DNA]</scope>
    <source>
        <strain>Denwood</strain>
        <strain evidence="2">Zambia</strain>
    </source>
</reference>
<keyword evidence="2" id="KW-1185">Reference proteome</keyword>
<evidence type="ECO:0000313" key="1">
    <source>
        <dbReference type="EMBL" id="VDO90065.1"/>
    </source>
</evidence>
<accession>A0A183NL74</accession>
<dbReference type="EMBL" id="UZAL01004368">
    <property type="protein sequence ID" value="VDO90065.1"/>
    <property type="molecule type" value="Genomic_DNA"/>
</dbReference>
<protein>
    <submittedName>
        <fullName evidence="1">Uncharacterized protein</fullName>
    </submittedName>
</protein>